<organism evidence="3 4">
    <name type="scientific">Gloeophyllum trabeum (strain ATCC 11539 / FP-39264 / Madison 617)</name>
    <name type="common">Brown rot fungus</name>
    <dbReference type="NCBI Taxonomy" id="670483"/>
    <lineage>
        <taxon>Eukaryota</taxon>
        <taxon>Fungi</taxon>
        <taxon>Dikarya</taxon>
        <taxon>Basidiomycota</taxon>
        <taxon>Agaricomycotina</taxon>
        <taxon>Agaricomycetes</taxon>
        <taxon>Gloeophyllales</taxon>
        <taxon>Gloeophyllaceae</taxon>
        <taxon>Gloeophyllum</taxon>
    </lineage>
</organism>
<feature type="compositionally biased region" description="Basic and acidic residues" evidence="1">
    <location>
        <begin position="92"/>
        <end position="105"/>
    </location>
</feature>
<dbReference type="PROSITE" id="PS50174">
    <property type="entry name" value="G_PATCH"/>
    <property type="match status" value="1"/>
</dbReference>
<evidence type="ECO:0000313" key="3">
    <source>
        <dbReference type="EMBL" id="EPQ56137.1"/>
    </source>
</evidence>
<dbReference type="PANTHER" id="PTHR13384:SF19">
    <property type="entry name" value="G PATCH DOMAIN-CONTAINING PROTEIN 1"/>
    <property type="match status" value="1"/>
</dbReference>
<dbReference type="GO" id="GO:0006397">
    <property type="term" value="P:mRNA processing"/>
    <property type="evidence" value="ECO:0007669"/>
    <property type="project" value="InterPro"/>
</dbReference>
<feature type="compositionally biased region" description="Basic and acidic residues" evidence="1">
    <location>
        <begin position="568"/>
        <end position="591"/>
    </location>
</feature>
<dbReference type="eggNOG" id="KOG2138">
    <property type="taxonomic scope" value="Eukaryota"/>
</dbReference>
<protein>
    <recommendedName>
        <fullName evidence="2">G-patch domain-containing protein</fullName>
    </recommendedName>
</protein>
<dbReference type="InterPro" id="IPR011666">
    <property type="entry name" value="DUF1604"/>
</dbReference>
<feature type="compositionally biased region" description="Basic and acidic residues" evidence="1">
    <location>
        <begin position="852"/>
        <end position="865"/>
    </location>
</feature>
<name>S7Q9E1_GLOTA</name>
<dbReference type="KEGG" id="gtr:GLOTRDRAFT_120771"/>
<accession>S7Q9E1</accession>
<dbReference type="Pfam" id="PF26093">
    <property type="entry name" value="HTH_TGH"/>
    <property type="match status" value="1"/>
</dbReference>
<dbReference type="Proteomes" id="UP000030669">
    <property type="component" value="Unassembled WGS sequence"/>
</dbReference>
<feature type="region of interest" description="Disordered" evidence="1">
    <location>
        <begin position="624"/>
        <end position="653"/>
    </location>
</feature>
<keyword evidence="4" id="KW-1185">Reference proteome</keyword>
<dbReference type="GeneID" id="19300676"/>
<feature type="compositionally biased region" description="Basic and acidic residues" evidence="1">
    <location>
        <begin position="744"/>
        <end position="754"/>
    </location>
</feature>
<feature type="compositionally biased region" description="Low complexity" evidence="1">
    <location>
        <begin position="632"/>
        <end position="645"/>
    </location>
</feature>
<feature type="domain" description="G-patch" evidence="2">
    <location>
        <begin position="165"/>
        <end position="185"/>
    </location>
</feature>
<dbReference type="Pfam" id="PF07713">
    <property type="entry name" value="DUF1604"/>
    <property type="match status" value="1"/>
</dbReference>
<gene>
    <name evidence="3" type="ORF">GLOTRDRAFT_120771</name>
</gene>
<feature type="region of interest" description="Disordered" evidence="1">
    <location>
        <begin position="802"/>
        <end position="932"/>
    </location>
</feature>
<dbReference type="OrthoDB" id="20507at2759"/>
<dbReference type="GO" id="GO:0005634">
    <property type="term" value="C:nucleus"/>
    <property type="evidence" value="ECO:0007669"/>
    <property type="project" value="TreeGrafter"/>
</dbReference>
<feature type="region of interest" description="Disordered" evidence="1">
    <location>
        <begin position="383"/>
        <end position="415"/>
    </location>
</feature>
<dbReference type="GO" id="GO:0003723">
    <property type="term" value="F:RNA binding"/>
    <property type="evidence" value="ECO:0007669"/>
    <property type="project" value="TreeGrafter"/>
</dbReference>
<dbReference type="AlphaFoldDB" id="S7Q9E1"/>
<feature type="compositionally biased region" description="Acidic residues" evidence="1">
    <location>
        <begin position="875"/>
        <end position="886"/>
    </location>
</feature>
<evidence type="ECO:0000313" key="4">
    <source>
        <dbReference type="Proteomes" id="UP000030669"/>
    </source>
</evidence>
<dbReference type="STRING" id="670483.S7Q9E1"/>
<dbReference type="OMA" id="QLWQQHA"/>
<feature type="region of interest" description="Disordered" evidence="1">
    <location>
        <begin position="443"/>
        <end position="468"/>
    </location>
</feature>
<feature type="compositionally biased region" description="Basic and acidic residues" evidence="1">
    <location>
        <begin position="810"/>
        <end position="825"/>
    </location>
</feature>
<dbReference type="EMBL" id="KB469300">
    <property type="protein sequence ID" value="EPQ56137.1"/>
    <property type="molecule type" value="Genomic_DNA"/>
</dbReference>
<feature type="region of interest" description="Disordered" evidence="1">
    <location>
        <begin position="201"/>
        <end position="237"/>
    </location>
</feature>
<feature type="region of interest" description="Disordered" evidence="1">
    <location>
        <begin position="298"/>
        <end position="333"/>
    </location>
</feature>
<evidence type="ECO:0000256" key="1">
    <source>
        <dbReference type="SAM" id="MobiDB-lite"/>
    </source>
</evidence>
<proteinExistence type="predicted"/>
<dbReference type="PANTHER" id="PTHR13384">
    <property type="entry name" value="G PATCH DOMAIN-CONTAINING PROTEIN 1"/>
    <property type="match status" value="1"/>
</dbReference>
<feature type="region of interest" description="Disordered" evidence="1">
    <location>
        <begin position="730"/>
        <end position="761"/>
    </location>
</feature>
<sequence length="932" mass="102171">MHTSKLKRKLNDLGVNASSSKATENFCLIGTPLPPLEKRDAGEFVPLWKQEVRDEKGRRRLHGAFTGGFSAGYFNSVGSKEGWAPSTFVSSRSERAKQKQARPEDYMDEEDLAELRESRKLVDENDEMDLVGGTQAELRRRAGAGEVEKDSIASKLEEALLPPPKDSVGAKILRKMGWRPGQGVGPRVTWRQRKMQEIQLAGADASELKEDEEDEEAKKHMYPARDTPLLLPPRKEDTHGLGYTAGLKLGEIVSGQDEGRQGPRLSAGFGLGALNEAEDDDIDVYDTDMRSGRSHMAFDIVDEDEGRPSASRSSRQATAGKARSQTTQTSQTFRDGSLVIPGFVVVDEPLVEDRWYPIPDVPKGWKPDPRRVWQKDKENMEKAQQEAQALPKPTTHQQWKTGVTPEQRGAVLGETPIRAAPRSVFEYLSQKDRERLKNISTNLSKPDRVPKAEPIVEPPPPSSSVPRVDPRVAKAALQGFQPFTSDPVKQSRYATFLKAQADPDAPLPQLTPLPGQRAEDFQKELQDYAKAAVVFKPLSAAMAGRFTSASVVETGPQISEGLYTPAFEPEKTEEEKAEEKKAEEEKEESPKAHAARLGMYGSMTREVTPWHPARLLCKRFGVKEPNPEPLEPEAGPSSPAAGTGANKWTPEAALADASGFTAGSTSATDQDGAFVPPAAAAGYMSFNDAQSQSTGGIKSLDNVGLGEDETQGADVLTYERPPMDVFKAIFASDDEESDGEEGKDDTNEKMDVDRQGPLTTDGTVALVKTEKAVVPSHLAGAPNTTAYAPSATGVKEEIDLATFKPTFVPRSERDTKKTKTKEKDKKEKKKKTKTLVSFEVEEDGGYDVALPPKEDSKKRDKDKDRARKKKRKEHDEDEGKEDDDSMWVEAPPPEVVKTLGAIASASSAPEPNDMTGGETSPPRGRKRAIDFM</sequence>
<dbReference type="HOGENOM" id="CLU_008613_3_1_1"/>
<dbReference type="Pfam" id="PF01585">
    <property type="entry name" value="G-patch"/>
    <property type="match status" value="1"/>
</dbReference>
<dbReference type="InterPro" id="IPR000467">
    <property type="entry name" value="G_patch_dom"/>
</dbReference>
<evidence type="ECO:0000259" key="2">
    <source>
        <dbReference type="PROSITE" id="PS50174"/>
    </source>
</evidence>
<dbReference type="RefSeq" id="XP_007864911.1">
    <property type="nucleotide sequence ID" value="XM_007866720.1"/>
</dbReference>
<feature type="compositionally biased region" description="Acidic residues" evidence="1">
    <location>
        <begin position="732"/>
        <end position="743"/>
    </location>
</feature>
<reference evidence="3 4" key="1">
    <citation type="journal article" date="2012" name="Science">
        <title>The Paleozoic origin of enzymatic lignin decomposition reconstructed from 31 fungal genomes.</title>
        <authorList>
            <person name="Floudas D."/>
            <person name="Binder M."/>
            <person name="Riley R."/>
            <person name="Barry K."/>
            <person name="Blanchette R.A."/>
            <person name="Henrissat B."/>
            <person name="Martinez A.T."/>
            <person name="Otillar R."/>
            <person name="Spatafora J.W."/>
            <person name="Yadav J.S."/>
            <person name="Aerts A."/>
            <person name="Benoit I."/>
            <person name="Boyd A."/>
            <person name="Carlson A."/>
            <person name="Copeland A."/>
            <person name="Coutinho P.M."/>
            <person name="de Vries R.P."/>
            <person name="Ferreira P."/>
            <person name="Findley K."/>
            <person name="Foster B."/>
            <person name="Gaskell J."/>
            <person name="Glotzer D."/>
            <person name="Gorecki P."/>
            <person name="Heitman J."/>
            <person name="Hesse C."/>
            <person name="Hori C."/>
            <person name="Igarashi K."/>
            <person name="Jurgens J.A."/>
            <person name="Kallen N."/>
            <person name="Kersten P."/>
            <person name="Kohler A."/>
            <person name="Kuees U."/>
            <person name="Kumar T.K.A."/>
            <person name="Kuo A."/>
            <person name="LaButti K."/>
            <person name="Larrondo L.F."/>
            <person name="Lindquist E."/>
            <person name="Ling A."/>
            <person name="Lombard V."/>
            <person name="Lucas S."/>
            <person name="Lundell T."/>
            <person name="Martin R."/>
            <person name="McLaughlin D.J."/>
            <person name="Morgenstern I."/>
            <person name="Morin E."/>
            <person name="Murat C."/>
            <person name="Nagy L.G."/>
            <person name="Nolan M."/>
            <person name="Ohm R.A."/>
            <person name="Patyshakuliyeva A."/>
            <person name="Rokas A."/>
            <person name="Ruiz-Duenas F.J."/>
            <person name="Sabat G."/>
            <person name="Salamov A."/>
            <person name="Samejima M."/>
            <person name="Schmutz J."/>
            <person name="Slot J.C."/>
            <person name="St John F."/>
            <person name="Stenlid J."/>
            <person name="Sun H."/>
            <person name="Sun S."/>
            <person name="Syed K."/>
            <person name="Tsang A."/>
            <person name="Wiebenga A."/>
            <person name="Young D."/>
            <person name="Pisabarro A."/>
            <person name="Eastwood D.C."/>
            <person name="Martin F."/>
            <person name="Cullen D."/>
            <person name="Grigoriev I.V."/>
            <person name="Hibbett D.S."/>
        </authorList>
    </citation>
    <scope>NUCLEOTIDE SEQUENCE [LARGE SCALE GENOMIC DNA]</scope>
    <source>
        <strain evidence="3 4">ATCC 11539</strain>
    </source>
</reference>
<feature type="region of interest" description="Disordered" evidence="1">
    <location>
        <begin position="85"/>
        <end position="108"/>
    </location>
</feature>
<feature type="region of interest" description="Disordered" evidence="1">
    <location>
        <begin position="557"/>
        <end position="594"/>
    </location>
</feature>